<dbReference type="GeneID" id="97826633"/>
<gene>
    <name evidence="1" type="ORF">M5G21_17025</name>
</gene>
<name>A0ABT5NED2_9PSED</name>
<evidence type="ECO:0000313" key="1">
    <source>
        <dbReference type="EMBL" id="MDD0986661.1"/>
    </source>
</evidence>
<accession>A0ABT5NED2</accession>
<organism evidence="1 2">
    <name type="scientific">Pseudomonas shahriarae</name>
    <dbReference type="NCBI Taxonomy" id="2745512"/>
    <lineage>
        <taxon>Bacteria</taxon>
        <taxon>Pseudomonadati</taxon>
        <taxon>Pseudomonadota</taxon>
        <taxon>Gammaproteobacteria</taxon>
        <taxon>Pseudomonadales</taxon>
        <taxon>Pseudomonadaceae</taxon>
        <taxon>Pseudomonas</taxon>
    </lineage>
</organism>
<keyword evidence="2" id="KW-1185">Reference proteome</keyword>
<sequence length="113" mass="12346">MEAEQYTSDAGPWSGIDHFVNAHANAPGTPANAIVGIMYEMPDRQTLNSYARLIWVRHLQPNSDNCQSPESAVKTRLFSHFITAKANQCAGIHLINNPKEPAKACTAADIRLG</sequence>
<dbReference type="EMBL" id="JAMDHD010000027">
    <property type="protein sequence ID" value="MDD0986661.1"/>
    <property type="molecule type" value="Genomic_DNA"/>
</dbReference>
<evidence type="ECO:0000313" key="2">
    <source>
        <dbReference type="Proteomes" id="UP001148189"/>
    </source>
</evidence>
<comment type="caution">
    <text evidence="1">The sequence shown here is derived from an EMBL/GenBank/DDBJ whole genome shotgun (WGS) entry which is preliminary data.</text>
</comment>
<dbReference type="Proteomes" id="UP001148189">
    <property type="component" value="Unassembled WGS sequence"/>
</dbReference>
<dbReference type="RefSeq" id="WP_157717225.1">
    <property type="nucleotide sequence ID" value="NZ_CP077085.1"/>
</dbReference>
<protein>
    <submittedName>
        <fullName evidence="1">Uncharacterized protein</fullName>
    </submittedName>
</protein>
<proteinExistence type="predicted"/>
<reference evidence="1" key="1">
    <citation type="submission" date="2022-05" db="EMBL/GenBank/DDBJ databases">
        <title>Novel Pseudomonas spp. Isolated from a Rainbow Trout Aquaculture Facility.</title>
        <authorList>
            <person name="Testerman T."/>
            <person name="Graf J."/>
        </authorList>
    </citation>
    <scope>NUCLEOTIDE SEQUENCE</scope>
    <source>
        <strain evidence="1">ID1050</strain>
    </source>
</reference>